<evidence type="ECO:0000256" key="1">
    <source>
        <dbReference type="ARBA" id="ARBA00022448"/>
    </source>
</evidence>
<dbReference type="GO" id="GO:0016887">
    <property type="term" value="F:ATP hydrolysis activity"/>
    <property type="evidence" value="ECO:0007669"/>
    <property type="project" value="InterPro"/>
</dbReference>
<keyword evidence="1" id="KW-0813">Transport</keyword>
<evidence type="ECO:0000313" key="5">
    <source>
        <dbReference type="EMBL" id="RSU09631.1"/>
    </source>
</evidence>
<evidence type="ECO:0000313" key="6">
    <source>
        <dbReference type="Proteomes" id="UP000286773"/>
    </source>
</evidence>
<keyword evidence="2" id="KW-0547">Nucleotide-binding</keyword>
<evidence type="ECO:0000256" key="2">
    <source>
        <dbReference type="ARBA" id="ARBA00022741"/>
    </source>
</evidence>
<feature type="domain" description="ABC transporter" evidence="4">
    <location>
        <begin position="3"/>
        <end position="229"/>
    </location>
</feature>
<name>A0A430ANE9_9ENTE</name>
<proteinExistence type="predicted"/>
<dbReference type="SMART" id="SM00382">
    <property type="entry name" value="AAA"/>
    <property type="match status" value="1"/>
</dbReference>
<gene>
    <name evidence="5" type="ORF">CBF27_12135</name>
</gene>
<dbReference type="RefSeq" id="WP_126814695.1">
    <property type="nucleotide sequence ID" value="NZ_NGKC01000017.1"/>
</dbReference>
<organism evidence="5 6">
    <name type="scientific">Vagococcus acidifermentans</name>
    <dbReference type="NCBI Taxonomy" id="564710"/>
    <lineage>
        <taxon>Bacteria</taxon>
        <taxon>Bacillati</taxon>
        <taxon>Bacillota</taxon>
        <taxon>Bacilli</taxon>
        <taxon>Lactobacillales</taxon>
        <taxon>Enterococcaceae</taxon>
        <taxon>Vagococcus</taxon>
    </lineage>
</organism>
<dbReference type="InterPro" id="IPR003593">
    <property type="entry name" value="AAA+_ATPase"/>
</dbReference>
<dbReference type="PANTHER" id="PTHR42939">
    <property type="entry name" value="ABC TRANSPORTER ATP-BINDING PROTEIN ALBC-RELATED"/>
    <property type="match status" value="1"/>
</dbReference>
<dbReference type="InterPro" id="IPR003439">
    <property type="entry name" value="ABC_transporter-like_ATP-bd"/>
</dbReference>
<dbReference type="Gene3D" id="3.40.50.300">
    <property type="entry name" value="P-loop containing nucleotide triphosphate hydrolases"/>
    <property type="match status" value="1"/>
</dbReference>
<dbReference type="AlphaFoldDB" id="A0A430ANE9"/>
<dbReference type="CDD" id="cd03230">
    <property type="entry name" value="ABC_DR_subfamily_A"/>
    <property type="match status" value="1"/>
</dbReference>
<dbReference type="GO" id="GO:0005524">
    <property type="term" value="F:ATP binding"/>
    <property type="evidence" value="ECO:0007669"/>
    <property type="project" value="UniProtKB-KW"/>
</dbReference>
<dbReference type="PROSITE" id="PS50893">
    <property type="entry name" value="ABC_TRANSPORTER_2"/>
    <property type="match status" value="1"/>
</dbReference>
<dbReference type="Proteomes" id="UP000286773">
    <property type="component" value="Unassembled WGS sequence"/>
</dbReference>
<evidence type="ECO:0000256" key="3">
    <source>
        <dbReference type="ARBA" id="ARBA00022840"/>
    </source>
</evidence>
<keyword evidence="6" id="KW-1185">Reference proteome</keyword>
<dbReference type="InterPro" id="IPR027417">
    <property type="entry name" value="P-loop_NTPase"/>
</dbReference>
<dbReference type="SUPFAM" id="SSF52540">
    <property type="entry name" value="P-loop containing nucleoside triphosphate hydrolases"/>
    <property type="match status" value="1"/>
</dbReference>
<dbReference type="OrthoDB" id="9804819at2"/>
<dbReference type="Pfam" id="PF00005">
    <property type="entry name" value="ABC_tran"/>
    <property type="match status" value="1"/>
</dbReference>
<comment type="caution">
    <text evidence="5">The sequence shown here is derived from an EMBL/GenBank/DDBJ whole genome shotgun (WGS) entry which is preliminary data.</text>
</comment>
<keyword evidence="3 5" id="KW-0067">ATP-binding</keyword>
<sequence length="288" mass="32610">MDITIEQLKKHYGVFEALTVSSLTFESGKAYGVIGPNGAGKTTLFKCMTNIIVDYDGHIFYDGISPKEQPDVLLQIGIVLDDMSVYKNRSGWFNIAYFAGLRGGFDRGKALDLAAELDIADVLNSPVTHYSYGMTKKLILLIALLHEPAVLILDEPFRGLDMETVSWFKNYLRQLRDNGMSLIISSHVKNDIEELCQEVFVLKKGKVVKHLDFASVEGKEIRDIRTSDFSQFLSILDDVNLYYQELAGEVIRVNIADERWAQVNSQLRERDIDIYEMSVVNILDNLLN</sequence>
<dbReference type="EMBL" id="NGKC01000017">
    <property type="protein sequence ID" value="RSU09631.1"/>
    <property type="molecule type" value="Genomic_DNA"/>
</dbReference>
<accession>A0A430ANE9</accession>
<dbReference type="PANTHER" id="PTHR42939:SF1">
    <property type="entry name" value="ABC TRANSPORTER ATP-BINDING PROTEIN ALBC-RELATED"/>
    <property type="match status" value="1"/>
</dbReference>
<reference evidence="5 6" key="1">
    <citation type="submission" date="2017-05" db="EMBL/GenBank/DDBJ databases">
        <title>Vagococcus spp. assemblies.</title>
        <authorList>
            <person name="Gulvik C.A."/>
        </authorList>
    </citation>
    <scope>NUCLEOTIDE SEQUENCE [LARGE SCALE GENOMIC DNA]</scope>
    <source>
        <strain evidence="5 6">LMG 24798</strain>
    </source>
</reference>
<dbReference type="InterPro" id="IPR051782">
    <property type="entry name" value="ABC_Transporter_VariousFunc"/>
</dbReference>
<evidence type="ECO:0000259" key="4">
    <source>
        <dbReference type="PROSITE" id="PS50893"/>
    </source>
</evidence>
<protein>
    <submittedName>
        <fullName evidence="5">Multidrug ABC transporter ATP-binding protein</fullName>
    </submittedName>
</protein>